<evidence type="ECO:0000313" key="3">
    <source>
        <dbReference type="Proteomes" id="UP000198666"/>
    </source>
</evidence>
<dbReference type="Proteomes" id="UP000198666">
    <property type="component" value="Unassembled WGS sequence"/>
</dbReference>
<keyword evidence="3" id="KW-1185">Reference proteome</keyword>
<dbReference type="AlphaFoldDB" id="A0A1G6TCA3"/>
<name>A0A1G6TCA3_9BACI</name>
<organism evidence="2 3">
    <name type="scientific">Terribacillus halophilus</name>
    <dbReference type="NCBI Taxonomy" id="361279"/>
    <lineage>
        <taxon>Bacteria</taxon>
        <taxon>Bacillati</taxon>
        <taxon>Bacillota</taxon>
        <taxon>Bacilli</taxon>
        <taxon>Bacillales</taxon>
        <taxon>Bacillaceae</taxon>
        <taxon>Terribacillus</taxon>
    </lineage>
</organism>
<evidence type="ECO:0000313" key="2">
    <source>
        <dbReference type="EMBL" id="SDD26659.1"/>
    </source>
</evidence>
<keyword evidence="1" id="KW-0812">Transmembrane</keyword>
<keyword evidence="1" id="KW-0472">Membrane</keyword>
<evidence type="ECO:0000256" key="1">
    <source>
        <dbReference type="SAM" id="Phobius"/>
    </source>
</evidence>
<protein>
    <submittedName>
        <fullName evidence="2">Uncharacterized protein</fullName>
    </submittedName>
</protein>
<keyword evidence="1" id="KW-1133">Transmembrane helix</keyword>
<gene>
    <name evidence="2" type="ORF">SAMN05421663_108126</name>
</gene>
<sequence>MLSNVIAIIIFLILIGLLIKLRVVKIVSKKDFTYKQFKQQLSITYGKFNGFDYYYFKFKPDQMVTLSYEVEVKEGELMLEWRDRKQVIWRETFCEDAQGTVTAKTKHCRYSIRVEGKHTKGECRIHFAQEEAA</sequence>
<accession>A0A1G6TCA3</accession>
<reference evidence="3" key="1">
    <citation type="submission" date="2016-10" db="EMBL/GenBank/DDBJ databases">
        <authorList>
            <person name="Varghese N."/>
            <person name="Submissions S."/>
        </authorList>
    </citation>
    <scope>NUCLEOTIDE SEQUENCE [LARGE SCALE GENOMIC DNA]</scope>
    <source>
        <strain evidence="3">DSM 21620</strain>
    </source>
</reference>
<feature type="transmembrane region" description="Helical" evidence="1">
    <location>
        <begin position="6"/>
        <end position="24"/>
    </location>
</feature>
<dbReference type="EMBL" id="FMZB01000008">
    <property type="protein sequence ID" value="SDD26659.1"/>
    <property type="molecule type" value="Genomic_DNA"/>
</dbReference>
<proteinExistence type="predicted"/>